<keyword evidence="2" id="KW-1185">Reference proteome</keyword>
<sequence length="85" mass="10013">MNIEGFLFEGDRSIDVSGSDRWEVYRRLRSLDIACQCSTYQPLRVSIETANDILQVWSVLRQTRSDRRSLVGWLETCWRSDLENN</sequence>
<dbReference type="NCBIfam" id="NF045598">
    <property type="entry name" value="asr1405_asl0597"/>
    <property type="match status" value="1"/>
</dbReference>
<reference evidence="1 2" key="1">
    <citation type="submission" date="2024-01" db="EMBL/GenBank/DDBJ databases">
        <title>Genomic insights into the taxonomy and metabolism of the cyanobacterium Pannus brasiliensis CCIBt3594.</title>
        <authorList>
            <person name="Machado M."/>
            <person name="Botero N.B."/>
            <person name="Andreote A.P.D."/>
            <person name="Feitosa A.M.T."/>
            <person name="Popin R."/>
            <person name="Sivonen K."/>
            <person name="Fiore M.F."/>
        </authorList>
    </citation>
    <scope>NUCLEOTIDE SEQUENCE [LARGE SCALE GENOMIC DNA]</scope>
    <source>
        <strain evidence="1 2">CCIBt3594</strain>
    </source>
</reference>
<evidence type="ECO:0000313" key="1">
    <source>
        <dbReference type="EMBL" id="MEG3439809.1"/>
    </source>
</evidence>
<dbReference type="InterPro" id="IPR054637">
    <property type="entry name" value="Asr1405_Asl0597-like"/>
</dbReference>
<accession>A0AAW9R1D3</accession>
<proteinExistence type="predicted"/>
<evidence type="ECO:0000313" key="2">
    <source>
        <dbReference type="Proteomes" id="UP001328733"/>
    </source>
</evidence>
<name>A0AAW9R1D3_9CHRO</name>
<dbReference type="EMBL" id="JBAFSM010000061">
    <property type="protein sequence ID" value="MEG3439809.1"/>
    <property type="molecule type" value="Genomic_DNA"/>
</dbReference>
<protein>
    <submittedName>
        <fullName evidence="1">Asr1405/Asl0597 family protein</fullName>
    </submittedName>
</protein>
<organism evidence="1 2">
    <name type="scientific">Pannus brasiliensis CCIBt3594</name>
    <dbReference type="NCBI Taxonomy" id="1427578"/>
    <lineage>
        <taxon>Bacteria</taxon>
        <taxon>Bacillati</taxon>
        <taxon>Cyanobacteriota</taxon>
        <taxon>Cyanophyceae</taxon>
        <taxon>Oscillatoriophycideae</taxon>
        <taxon>Chroococcales</taxon>
        <taxon>Microcystaceae</taxon>
        <taxon>Pannus</taxon>
    </lineage>
</organism>
<dbReference type="Proteomes" id="UP001328733">
    <property type="component" value="Unassembled WGS sequence"/>
</dbReference>
<dbReference type="RefSeq" id="WP_332867287.1">
    <property type="nucleotide sequence ID" value="NZ_JBAFSM010000061.1"/>
</dbReference>
<dbReference type="AlphaFoldDB" id="A0AAW9R1D3"/>
<gene>
    <name evidence="1" type="ORF">V0288_21960</name>
</gene>
<comment type="caution">
    <text evidence="1">The sequence shown here is derived from an EMBL/GenBank/DDBJ whole genome shotgun (WGS) entry which is preliminary data.</text>
</comment>